<proteinExistence type="inferred from homology"/>
<sequence>MNEHGVNEHGVNEHGVNACRMDEPGMNDDALLSVSDLRVAYPGRGWRSRPVEVLKGVSLNIRPGETLGLVGESGSGKTTVGRAVLGLAPVTGGSIRLGGVELTTLSTKERRRTAQNVQVVFQDPYSSLNPSMTIEEILIEPLLRQGRETGRDRVRRLLDRVGLPADAGQRLAREFSGGQRQRIAIARALALRPGLIVCDEPTSALDLSTQTTVLDLFLEIQQDTACAYLFISHDLAVVRRMSHRVAVLLHGEIVEEGDADQVCDRPQHPYTQRLQLAAPVADPVRQRERRLARQPVRQ</sequence>
<dbReference type="PROSITE" id="PS50893">
    <property type="entry name" value="ABC_TRANSPORTER_2"/>
    <property type="match status" value="1"/>
</dbReference>
<evidence type="ECO:0000313" key="7">
    <source>
        <dbReference type="Proteomes" id="UP001321542"/>
    </source>
</evidence>
<protein>
    <recommendedName>
        <fullName evidence="5">ABC transporter domain-containing protein</fullName>
    </recommendedName>
</protein>
<dbReference type="Proteomes" id="UP001321542">
    <property type="component" value="Chromosome"/>
</dbReference>
<evidence type="ECO:0000256" key="3">
    <source>
        <dbReference type="ARBA" id="ARBA00022741"/>
    </source>
</evidence>
<dbReference type="PANTHER" id="PTHR43776">
    <property type="entry name" value="TRANSPORT ATP-BINDING PROTEIN"/>
    <property type="match status" value="1"/>
</dbReference>
<evidence type="ECO:0000313" key="6">
    <source>
        <dbReference type="EMBL" id="BBC29057.1"/>
    </source>
</evidence>
<dbReference type="PANTHER" id="PTHR43776:SF7">
    <property type="entry name" value="D,D-DIPEPTIDE TRANSPORT ATP-BINDING PROTEIN DDPF-RELATED"/>
    <property type="match status" value="1"/>
</dbReference>
<accession>A0ABN5V8J4</accession>
<dbReference type="CDD" id="cd03257">
    <property type="entry name" value="ABC_NikE_OppD_transporters"/>
    <property type="match status" value="1"/>
</dbReference>
<gene>
    <name evidence="6" type="ORF">SGFS_003480</name>
</gene>
<dbReference type="InterPro" id="IPR027417">
    <property type="entry name" value="P-loop_NTPase"/>
</dbReference>
<evidence type="ECO:0000259" key="5">
    <source>
        <dbReference type="PROSITE" id="PS50893"/>
    </source>
</evidence>
<keyword evidence="7" id="KW-1185">Reference proteome</keyword>
<dbReference type="InterPro" id="IPR003439">
    <property type="entry name" value="ABC_transporter-like_ATP-bd"/>
</dbReference>
<comment type="similarity">
    <text evidence="1">Belongs to the ABC transporter superfamily.</text>
</comment>
<evidence type="ECO:0000256" key="4">
    <source>
        <dbReference type="ARBA" id="ARBA00022840"/>
    </source>
</evidence>
<dbReference type="InterPro" id="IPR017871">
    <property type="entry name" value="ABC_transporter-like_CS"/>
</dbReference>
<dbReference type="SUPFAM" id="SSF52540">
    <property type="entry name" value="P-loop containing nucleoside triphosphate hydrolases"/>
    <property type="match status" value="1"/>
</dbReference>
<name>A0ABN5V8J4_9ACTN</name>
<keyword evidence="4" id="KW-0067">ATP-binding</keyword>
<keyword evidence="2" id="KW-0813">Transport</keyword>
<keyword evidence="3" id="KW-0547">Nucleotide-binding</keyword>
<dbReference type="InterPro" id="IPR050319">
    <property type="entry name" value="ABC_transp_ATP-bind"/>
</dbReference>
<dbReference type="Pfam" id="PF00005">
    <property type="entry name" value="ABC_tran"/>
    <property type="match status" value="1"/>
</dbReference>
<dbReference type="SMART" id="SM00382">
    <property type="entry name" value="AAA"/>
    <property type="match status" value="1"/>
</dbReference>
<dbReference type="InterPro" id="IPR013563">
    <property type="entry name" value="Oligopep_ABC_C"/>
</dbReference>
<dbReference type="Pfam" id="PF08352">
    <property type="entry name" value="oligo_HPY"/>
    <property type="match status" value="1"/>
</dbReference>
<evidence type="ECO:0000256" key="2">
    <source>
        <dbReference type="ARBA" id="ARBA00022448"/>
    </source>
</evidence>
<dbReference type="PROSITE" id="PS00211">
    <property type="entry name" value="ABC_TRANSPORTER_1"/>
    <property type="match status" value="1"/>
</dbReference>
<reference evidence="6 7" key="1">
    <citation type="journal article" date="2010" name="ChemBioChem">
        <title>Cloning and characterization of the biosynthetic gene cluster of 16-membered macrolide antibiotic FD-891: involvement of a dual functional cytochrome P450 monooxygenase catalyzing epoxidation and hydroxylation.</title>
        <authorList>
            <person name="Kudo F."/>
            <person name="Motegi A."/>
            <person name="Mizoue K."/>
            <person name="Eguchi T."/>
        </authorList>
    </citation>
    <scope>NUCLEOTIDE SEQUENCE [LARGE SCALE GENOMIC DNA]</scope>
    <source>
        <strain evidence="6 7">A-8890</strain>
    </source>
</reference>
<dbReference type="EMBL" id="AP018448">
    <property type="protein sequence ID" value="BBC29057.1"/>
    <property type="molecule type" value="Genomic_DNA"/>
</dbReference>
<organism evidence="6 7">
    <name type="scientific">Streptomyces graminofaciens</name>
    <dbReference type="NCBI Taxonomy" id="68212"/>
    <lineage>
        <taxon>Bacteria</taxon>
        <taxon>Bacillati</taxon>
        <taxon>Actinomycetota</taxon>
        <taxon>Actinomycetes</taxon>
        <taxon>Kitasatosporales</taxon>
        <taxon>Streptomycetaceae</taxon>
        <taxon>Streptomyces</taxon>
    </lineage>
</organism>
<dbReference type="Gene3D" id="3.40.50.300">
    <property type="entry name" value="P-loop containing nucleotide triphosphate hydrolases"/>
    <property type="match status" value="1"/>
</dbReference>
<feature type="domain" description="ABC transporter" evidence="5">
    <location>
        <begin position="32"/>
        <end position="275"/>
    </location>
</feature>
<reference evidence="6 7" key="2">
    <citation type="journal article" date="2023" name="ChemBioChem">
        <title>Acyltransferase Domain Exchange between Two Independent Type I Polyketide Synthases in the Same Producer Strain of Macrolide Antibiotics.</title>
        <authorList>
            <person name="Kudo F."/>
            <person name="Kishikawa K."/>
            <person name="Tsuboi K."/>
            <person name="Kido T."/>
            <person name="Usui T."/>
            <person name="Hashimoto J."/>
            <person name="Shin-Ya K."/>
            <person name="Miyanaga A."/>
            <person name="Eguchi T."/>
        </authorList>
    </citation>
    <scope>NUCLEOTIDE SEQUENCE [LARGE SCALE GENOMIC DNA]</scope>
    <source>
        <strain evidence="6 7">A-8890</strain>
    </source>
</reference>
<dbReference type="InterPro" id="IPR003593">
    <property type="entry name" value="AAA+_ATPase"/>
</dbReference>
<evidence type="ECO:0000256" key="1">
    <source>
        <dbReference type="ARBA" id="ARBA00005417"/>
    </source>
</evidence>